<reference evidence="5" key="2">
    <citation type="submission" date="2012-08" db="EMBL/GenBank/DDBJ databases">
        <title>Finished genome of Desulfosporosinus meridiei DSM 13257.</title>
        <authorList>
            <person name="Huntemann M."/>
            <person name="Wei C.-L."/>
            <person name="Han J."/>
            <person name="Detter J.C."/>
            <person name="Han C."/>
            <person name="Davenport K."/>
            <person name="Daligault H."/>
            <person name="Erkkila T."/>
            <person name="Gu W."/>
            <person name="Munk A.C.C."/>
            <person name="Teshima H."/>
            <person name="Xu Y."/>
            <person name="Chain P."/>
            <person name="Tapia R."/>
            <person name="Chen A."/>
            <person name="Krypides N."/>
            <person name="Mavromatis K."/>
            <person name="Markowitz V."/>
            <person name="Szeto E."/>
            <person name="Ivanova N."/>
            <person name="Mikhailova N."/>
            <person name="Ovchinnikova G."/>
            <person name="Pagani I."/>
            <person name="Pati A."/>
            <person name="Goodwin L."/>
            <person name="Peters L."/>
            <person name="Pitluck S."/>
            <person name="Woyke T."/>
            <person name="Pester M."/>
            <person name="Spring S."/>
            <person name="Ollivier B."/>
            <person name="Rattei T."/>
            <person name="Klenk H.-P."/>
            <person name="Wagner M."/>
            <person name="Loy A."/>
        </authorList>
    </citation>
    <scope>NUCLEOTIDE SEQUENCE [LARGE SCALE GENOMIC DNA]</scope>
    <source>
        <strain evidence="5">ATCC BAA-275 / DSM 13257 / NCIMB 13706 / S10</strain>
    </source>
</reference>
<gene>
    <name evidence="4" type="ordered locus">Desmer_1678</name>
</gene>
<evidence type="ECO:0000313" key="5">
    <source>
        <dbReference type="Proteomes" id="UP000005262"/>
    </source>
</evidence>
<accession>J7IP82</accession>
<protein>
    <submittedName>
        <fullName evidence="4">Benzoyl-CoA reductase/2-hydroxyglutaryl-CoA dehydratase subunit, BcrC/BadD/HgdB</fullName>
    </submittedName>
</protein>
<keyword evidence="5" id="KW-1185">Reference proteome</keyword>
<dbReference type="GO" id="GO:0051536">
    <property type="term" value="F:iron-sulfur cluster binding"/>
    <property type="evidence" value="ECO:0007669"/>
    <property type="project" value="UniProtKB-KW"/>
</dbReference>
<dbReference type="Gene3D" id="3.40.50.11890">
    <property type="match status" value="1"/>
</dbReference>
<keyword evidence="3" id="KW-0411">Iron-sulfur</keyword>
<name>J7IP82_DESMD</name>
<dbReference type="Pfam" id="PF06050">
    <property type="entry name" value="HGD-D"/>
    <property type="match status" value="1"/>
</dbReference>
<dbReference type="OrthoDB" id="355459at2"/>
<dbReference type="STRING" id="768704.Desmer_1678"/>
<dbReference type="GO" id="GO:0016836">
    <property type="term" value="F:hydro-lyase activity"/>
    <property type="evidence" value="ECO:0007669"/>
    <property type="project" value="UniProtKB-ARBA"/>
</dbReference>
<evidence type="ECO:0000256" key="2">
    <source>
        <dbReference type="ARBA" id="ARBA00005806"/>
    </source>
</evidence>
<evidence type="ECO:0000313" key="4">
    <source>
        <dbReference type="EMBL" id="AFQ43652.1"/>
    </source>
</evidence>
<dbReference type="EMBL" id="CP003629">
    <property type="protein sequence ID" value="AFQ43652.1"/>
    <property type="molecule type" value="Genomic_DNA"/>
</dbReference>
<comment type="similarity">
    <text evidence="2">Belongs to the FldB/FldC dehydratase alpha/beta subunit family.</text>
</comment>
<comment type="cofactor">
    <cofactor evidence="1">
        <name>[4Fe-4S] cluster</name>
        <dbReference type="ChEBI" id="CHEBI:49883"/>
    </cofactor>
</comment>
<keyword evidence="3" id="KW-0408">Iron</keyword>
<evidence type="ECO:0000256" key="3">
    <source>
        <dbReference type="ARBA" id="ARBA00023014"/>
    </source>
</evidence>
<evidence type="ECO:0000256" key="1">
    <source>
        <dbReference type="ARBA" id="ARBA00001966"/>
    </source>
</evidence>
<dbReference type="Proteomes" id="UP000005262">
    <property type="component" value="Chromosome"/>
</dbReference>
<dbReference type="InterPro" id="IPR010327">
    <property type="entry name" value="FldB/FldC_alpha/beta"/>
</dbReference>
<reference evidence="4 5" key="1">
    <citation type="journal article" date="2012" name="J. Bacteriol.">
        <title>Complete genome sequences of Desulfosporosinus orientis DSM765T, Desulfosporosinus youngiae DSM17734T, Desulfosporosinus meridiei DSM13257T, and Desulfosporosinus acidiphilus DSM22704T.</title>
        <authorList>
            <person name="Pester M."/>
            <person name="Brambilla E."/>
            <person name="Alazard D."/>
            <person name="Rattei T."/>
            <person name="Weinmaier T."/>
            <person name="Han J."/>
            <person name="Lucas S."/>
            <person name="Lapidus A."/>
            <person name="Cheng J.F."/>
            <person name="Goodwin L."/>
            <person name="Pitluck S."/>
            <person name="Peters L."/>
            <person name="Ovchinnikova G."/>
            <person name="Teshima H."/>
            <person name="Detter J.C."/>
            <person name="Han C.S."/>
            <person name="Tapia R."/>
            <person name="Land M.L."/>
            <person name="Hauser L."/>
            <person name="Kyrpides N.C."/>
            <person name="Ivanova N.N."/>
            <person name="Pagani I."/>
            <person name="Huntmann M."/>
            <person name="Wei C.L."/>
            <person name="Davenport K.W."/>
            <person name="Daligault H."/>
            <person name="Chain P.S."/>
            <person name="Chen A."/>
            <person name="Mavromatis K."/>
            <person name="Markowitz V."/>
            <person name="Szeto E."/>
            <person name="Mikhailova N."/>
            <person name="Pati A."/>
            <person name="Wagner M."/>
            <person name="Woyke T."/>
            <person name="Ollivier B."/>
            <person name="Klenk H.P."/>
            <person name="Spring S."/>
            <person name="Loy A."/>
        </authorList>
    </citation>
    <scope>NUCLEOTIDE SEQUENCE [LARGE SCALE GENOMIC DNA]</scope>
    <source>
        <strain evidence="5">ATCC BAA-275 / DSM 13257 / NCIMB 13706 / S10</strain>
    </source>
</reference>
<dbReference type="eggNOG" id="COG1775">
    <property type="taxonomic scope" value="Bacteria"/>
</dbReference>
<dbReference type="RefSeq" id="WP_014902571.1">
    <property type="nucleotide sequence ID" value="NC_018515.1"/>
</dbReference>
<keyword evidence="3" id="KW-0479">Metal-binding</keyword>
<dbReference type="Gene3D" id="1.20.1270.370">
    <property type="match status" value="1"/>
</dbReference>
<dbReference type="PANTHER" id="PTHR30548:SF1">
    <property type="entry name" value="DEHYDRATASE SUBUNIT MJ0007-RELATED"/>
    <property type="match status" value="1"/>
</dbReference>
<dbReference type="HOGENOM" id="CLU_053697_0_0_9"/>
<proteinExistence type="inferred from homology"/>
<dbReference type="Gene3D" id="3.40.50.11900">
    <property type="match status" value="1"/>
</dbReference>
<dbReference type="KEGG" id="dmi:Desmer_1678"/>
<organism evidence="4 5">
    <name type="scientific">Desulfosporosinus meridiei (strain ATCC BAA-275 / DSM 13257 / KCTC 12902 / NCIMB 13706 / S10)</name>
    <dbReference type="NCBI Taxonomy" id="768704"/>
    <lineage>
        <taxon>Bacteria</taxon>
        <taxon>Bacillati</taxon>
        <taxon>Bacillota</taxon>
        <taxon>Clostridia</taxon>
        <taxon>Eubacteriales</taxon>
        <taxon>Desulfitobacteriaceae</taxon>
        <taxon>Desulfosporosinus</taxon>
    </lineage>
</organism>
<dbReference type="AlphaFoldDB" id="J7IP82"/>
<dbReference type="PANTHER" id="PTHR30548">
    <property type="entry name" value="2-HYDROXYGLUTARYL-COA DEHYDRATASE, D-COMPONENT-RELATED"/>
    <property type="match status" value="1"/>
</dbReference>
<sequence>MSYNNSQIINSSNALELLLEEASLKGTYRMKRYPDKKFFGYFCSYFPEELIIAAGFEPLRLLPDSENSTPAELPGYCCSLAKGTLDMEVRKQYCDLIGIGFTHTCDTMQCLSGVWSACGQTKTVDIVPPVMLNAPGAASYYLAEIKSLMMTLASLTQTEIKESSILEAIKLCAHTRSLVTEIDNLRSILPSPLVFSILRAGQLMPRVEYVKALEECLPDLKEMSPKNLHQVKVLVSSAVLESNSLFTMIEELGGRVVADDTCTGYRHYSGNTVWGSVNPLTDIVQRYSEMPPCPCKNRSLNERIRHLSTLAKHRNAQGAIIIIRKYCEPHAWDAVSLADSLREEGIRTLTLELEGASVGGQERTRLQAFLEGLLESQEL</sequence>